<dbReference type="InterPro" id="IPR011055">
    <property type="entry name" value="Dup_hybrid_motif"/>
</dbReference>
<gene>
    <name evidence="1" type="ORF">SMVRE20_00589</name>
</gene>
<dbReference type="EMBL" id="AP019408">
    <property type="protein sequence ID" value="BBI38287.1"/>
    <property type="molecule type" value="Genomic_DNA"/>
</dbReference>
<sequence length="50" mass="5519">MIRFDIEAIRAAGYSVITPVVITNTDAFADILELDQKEIIANEDVLAIVK</sequence>
<dbReference type="AlphaFoldDB" id="A0A455TQR5"/>
<organism evidence="1">
    <name type="scientific">Enterococcus faecium</name>
    <name type="common">Streptococcus faecium</name>
    <dbReference type="NCBI Taxonomy" id="1352"/>
    <lineage>
        <taxon>Bacteria</taxon>
        <taxon>Bacillati</taxon>
        <taxon>Bacillota</taxon>
        <taxon>Bacilli</taxon>
        <taxon>Lactobacillales</taxon>
        <taxon>Enterococcaceae</taxon>
        <taxon>Enterococcus</taxon>
    </lineage>
</organism>
<accession>A0A455TQR5</accession>
<dbReference type="Gene3D" id="2.70.70.10">
    <property type="entry name" value="Glucose Permease (Domain IIA)"/>
    <property type="match status" value="1"/>
</dbReference>
<name>A0A455TQR5_ENTFC</name>
<reference evidence="1" key="1">
    <citation type="submission" date="2019-02" db="EMBL/GenBank/DDBJ databases">
        <title>Complete Genome Sequence of vanD5-typed vancomycin-resistant Enterococcus faecium in Sapporo, Japan.</title>
        <authorList>
            <person name="Sato T."/>
            <person name="Wada T."/>
            <person name="Shinagawa M."/>
            <person name="Fukushima Y."/>
            <person name="Nakajima C."/>
            <person name="Suzuki Y."/>
            <person name="Takahashi S."/>
            <person name="Yokota S."/>
        </authorList>
    </citation>
    <scope>NUCLEOTIDE SEQUENCE</scope>
    <source>
        <strain evidence="1">SMVRE20</strain>
    </source>
</reference>
<dbReference type="SUPFAM" id="SSF51261">
    <property type="entry name" value="Duplicated hybrid motif"/>
    <property type="match status" value="1"/>
</dbReference>
<evidence type="ECO:0000313" key="1">
    <source>
        <dbReference type="EMBL" id="BBI38287.1"/>
    </source>
</evidence>
<protein>
    <submittedName>
        <fullName evidence="1">Sugar permease</fullName>
    </submittedName>
</protein>
<proteinExistence type="predicted"/>